<proteinExistence type="predicted"/>
<dbReference type="RefSeq" id="WP_052456833.1">
    <property type="nucleotide sequence ID" value="NZ_AP010872.1"/>
</dbReference>
<sequence>MNNTEQEMINGLFDRLKNADNKTAPRDEMAEKLIKEHIEKHPEAVYYMVQVILIQEEAIKKLNEQISNLEKDAAASKDKDKGKGFLSKLFGINEVFDRQRSSSNSQQIPVGSYGKIQKNTSIPSSTPISSSQNISFLNSALRTALGVAGGVMIGDVLKSFVHPSLSQEGINIPTHHHHTSDDNTILINHISPTHHDNTDDDISSSSILQEEMSLSDIDYNQDSDIDYNQDDNNDSLLYDQDDSNYDNNE</sequence>
<gene>
    <name evidence="3" type="primary">yba2</name>
    <name evidence="3" type="ORF">ICMP_461</name>
</gene>
<feature type="coiled-coil region" evidence="1">
    <location>
        <begin position="52"/>
        <end position="79"/>
    </location>
</feature>
<name>C5WDA6_9ENTR</name>
<evidence type="ECO:0000256" key="1">
    <source>
        <dbReference type="SAM" id="Coils"/>
    </source>
</evidence>
<feature type="compositionally biased region" description="Low complexity" evidence="2">
    <location>
        <begin position="120"/>
        <end position="129"/>
    </location>
</feature>
<dbReference type="STRING" id="476281.ICMP_461"/>
<feature type="region of interest" description="Disordered" evidence="2">
    <location>
        <begin position="212"/>
        <end position="249"/>
    </location>
</feature>
<evidence type="ECO:0000313" key="4">
    <source>
        <dbReference type="Proteomes" id="UP000061704"/>
    </source>
</evidence>
<organism evidence="3 4">
    <name type="scientific">Candidatus Ishikawaella capsulata Mpkobe</name>
    <dbReference type="NCBI Taxonomy" id="476281"/>
    <lineage>
        <taxon>Bacteria</taxon>
        <taxon>Pseudomonadati</taxon>
        <taxon>Pseudomonadota</taxon>
        <taxon>Gammaproteobacteria</taxon>
        <taxon>Enterobacterales</taxon>
        <taxon>Enterobacteriaceae</taxon>
        <taxon>Candidatus Ishikawella</taxon>
    </lineage>
</organism>
<evidence type="ECO:0008006" key="5">
    <source>
        <dbReference type="Google" id="ProtNLM"/>
    </source>
</evidence>
<evidence type="ECO:0000313" key="3">
    <source>
        <dbReference type="EMBL" id="BAH83312.1"/>
    </source>
</evidence>
<dbReference type="EMBL" id="AP010872">
    <property type="protein sequence ID" value="BAH83312.1"/>
    <property type="molecule type" value="Genomic_DNA"/>
</dbReference>
<dbReference type="AlphaFoldDB" id="C5WDA6"/>
<evidence type="ECO:0000256" key="2">
    <source>
        <dbReference type="SAM" id="MobiDB-lite"/>
    </source>
</evidence>
<dbReference type="HOGENOM" id="CLU_082335_1_0_6"/>
<accession>C5WDA6</accession>
<dbReference type="OrthoDB" id="122910at2"/>
<dbReference type="Proteomes" id="UP000061704">
    <property type="component" value="Chromosome"/>
</dbReference>
<keyword evidence="4" id="KW-1185">Reference proteome</keyword>
<dbReference type="Pfam" id="PF09849">
    <property type="entry name" value="DUF2076"/>
    <property type="match status" value="1"/>
</dbReference>
<dbReference type="KEGG" id="icp:ICMP_461"/>
<keyword evidence="1" id="KW-0175">Coiled coil</keyword>
<protein>
    <recommendedName>
        <fullName evidence="5">DUF2076 domain-containing protein</fullName>
    </recommendedName>
</protein>
<feature type="compositionally biased region" description="Acidic residues" evidence="2">
    <location>
        <begin position="219"/>
        <end position="249"/>
    </location>
</feature>
<reference evidence="3 4" key="1">
    <citation type="journal article" date="2011" name="Genome Biol. Evol.">
        <title>Reductive evolution of bacterial genome in insect gut environment.</title>
        <authorList>
            <person name="Nikoh N."/>
            <person name="Hosokawa T."/>
            <person name="Ohshima K."/>
            <person name="Hattori M."/>
            <person name="Fukatsu T."/>
        </authorList>
    </citation>
    <scope>NUCLEOTIDE SEQUENCE [LARGE SCALE GENOMIC DNA]</scope>
    <source>
        <strain evidence="3 4">Mpkobe</strain>
    </source>
</reference>
<feature type="region of interest" description="Disordered" evidence="2">
    <location>
        <begin position="100"/>
        <end position="129"/>
    </location>
</feature>
<dbReference type="InterPro" id="IPR018648">
    <property type="entry name" value="DUF2076"/>
</dbReference>